<organism evidence="6 7">
    <name type="scientific">Paramuricea clavata</name>
    <name type="common">Red gorgonian</name>
    <name type="synonym">Violescent sea-whip</name>
    <dbReference type="NCBI Taxonomy" id="317549"/>
    <lineage>
        <taxon>Eukaryota</taxon>
        <taxon>Metazoa</taxon>
        <taxon>Cnidaria</taxon>
        <taxon>Anthozoa</taxon>
        <taxon>Octocorallia</taxon>
        <taxon>Malacalcyonacea</taxon>
        <taxon>Plexauridae</taxon>
        <taxon>Paramuricea</taxon>
    </lineage>
</organism>
<evidence type="ECO:0000256" key="4">
    <source>
        <dbReference type="ARBA" id="ARBA00023136"/>
    </source>
</evidence>
<dbReference type="Gene3D" id="1.50.40.10">
    <property type="entry name" value="Mitochondrial carrier domain"/>
    <property type="match status" value="2"/>
</dbReference>
<dbReference type="PANTHER" id="PTHR46314">
    <property type="entry name" value="SOLUTE CARRIER FAMILY 25 MEMBER 44"/>
    <property type="match status" value="1"/>
</dbReference>
<name>A0A6S7IW13_PARCT</name>
<evidence type="ECO:0000256" key="1">
    <source>
        <dbReference type="ARBA" id="ARBA00004141"/>
    </source>
</evidence>
<protein>
    <submittedName>
        <fullName evidence="6">Solute carrier family 25 member 44-like</fullName>
    </submittedName>
</protein>
<accession>A0A6S7IW13</accession>
<dbReference type="SUPFAM" id="SSF103506">
    <property type="entry name" value="Mitochondrial carrier"/>
    <property type="match status" value="1"/>
</dbReference>
<evidence type="ECO:0000313" key="6">
    <source>
        <dbReference type="EMBL" id="CAB4023535.1"/>
    </source>
</evidence>
<dbReference type="Pfam" id="PF00153">
    <property type="entry name" value="Mito_carr"/>
    <property type="match status" value="3"/>
</dbReference>
<dbReference type="GO" id="GO:0015658">
    <property type="term" value="F:branched-chain amino acid transmembrane transporter activity"/>
    <property type="evidence" value="ECO:0007669"/>
    <property type="project" value="InterPro"/>
</dbReference>
<keyword evidence="5" id="KW-0813">Transport</keyword>
<keyword evidence="4" id="KW-0472">Membrane</keyword>
<dbReference type="InterPro" id="IPR023395">
    <property type="entry name" value="MCP_dom_sf"/>
</dbReference>
<keyword evidence="3 5" id="KW-0812">Transmembrane</keyword>
<dbReference type="GO" id="GO:0009083">
    <property type="term" value="P:branched-chain amino acid catabolic process"/>
    <property type="evidence" value="ECO:0007669"/>
    <property type="project" value="InterPro"/>
</dbReference>
<comment type="subcellular location">
    <subcellularLocation>
        <location evidence="1">Membrane</location>
        <topology evidence="1">Multi-pass membrane protein</topology>
    </subcellularLocation>
</comment>
<reference evidence="6" key="1">
    <citation type="submission" date="2020-04" db="EMBL/GenBank/DDBJ databases">
        <authorList>
            <person name="Alioto T."/>
            <person name="Alioto T."/>
            <person name="Gomez Garrido J."/>
        </authorList>
    </citation>
    <scope>NUCLEOTIDE SEQUENCE</scope>
    <source>
        <strain evidence="6">A484AB</strain>
    </source>
</reference>
<dbReference type="Proteomes" id="UP001152795">
    <property type="component" value="Unassembled WGS sequence"/>
</dbReference>
<evidence type="ECO:0000256" key="5">
    <source>
        <dbReference type="RuleBase" id="RU000488"/>
    </source>
</evidence>
<sequence>MPEPVKIIEWQHLDKRKFYIFGPTLFCGIRALLYPPNLIKTRLQVQKKRAMYKGTIDAFRNIVKLEGIRGLYKGFLVSNFSVLSGQLYITTYELVRQKTSRYNLALRGFFAGSCASIIGQTVTVPVDIISQKLMVQGQGQCAKNYKVKGAGMIIREIWQHQGPKGFYKGYAISLMTYGPTSGVWWAAYGSYLGIVGNLVPDGTAPIVVQGICGPIAGLTAGTATNPLDVLRTRLQVEGGNSVVAVFKELIREEGIMGLSKGLSARIATMMPSSLLITLGYETIKKLSLRKDLVESGEFKIR</sequence>
<dbReference type="OrthoDB" id="250329at2759"/>
<comment type="similarity">
    <text evidence="2 5">Belongs to the mitochondrial carrier (TC 2.A.29) family.</text>
</comment>
<gene>
    <name evidence="6" type="ORF">PACLA_8A013321</name>
</gene>
<evidence type="ECO:0000256" key="3">
    <source>
        <dbReference type="ARBA" id="ARBA00022692"/>
    </source>
</evidence>
<dbReference type="InterPro" id="IPR042164">
    <property type="entry name" value="SLC25A44"/>
</dbReference>
<dbReference type="AlphaFoldDB" id="A0A6S7IW13"/>
<dbReference type="InterPro" id="IPR018108">
    <property type="entry name" value="MCP_transmembrane"/>
</dbReference>
<evidence type="ECO:0000256" key="2">
    <source>
        <dbReference type="ARBA" id="ARBA00006375"/>
    </source>
</evidence>
<dbReference type="PROSITE" id="PS50920">
    <property type="entry name" value="SOLCAR"/>
    <property type="match status" value="3"/>
</dbReference>
<dbReference type="GO" id="GO:0016020">
    <property type="term" value="C:membrane"/>
    <property type="evidence" value="ECO:0007669"/>
    <property type="project" value="UniProtKB-SubCell"/>
</dbReference>
<dbReference type="GO" id="GO:0005739">
    <property type="term" value="C:mitochondrion"/>
    <property type="evidence" value="ECO:0007669"/>
    <property type="project" value="InterPro"/>
</dbReference>
<comment type="caution">
    <text evidence="6">The sequence shown here is derived from an EMBL/GenBank/DDBJ whole genome shotgun (WGS) entry which is preliminary data.</text>
</comment>
<proteinExistence type="inferred from homology"/>
<dbReference type="PANTHER" id="PTHR46314:SF2">
    <property type="entry name" value="SOLUTE CARRIER FAMILY 25 MEMBER 44"/>
    <property type="match status" value="1"/>
</dbReference>
<dbReference type="EMBL" id="CACRXK020012546">
    <property type="protein sequence ID" value="CAB4023535.1"/>
    <property type="molecule type" value="Genomic_DNA"/>
</dbReference>
<keyword evidence="7" id="KW-1185">Reference proteome</keyword>
<evidence type="ECO:0000313" key="7">
    <source>
        <dbReference type="Proteomes" id="UP001152795"/>
    </source>
</evidence>